<dbReference type="InterPro" id="IPR005162">
    <property type="entry name" value="Retrotrans_gag_dom"/>
</dbReference>
<protein>
    <recommendedName>
        <fullName evidence="1">Retrotransposon gag domain-containing protein</fullName>
    </recommendedName>
</protein>
<proteinExistence type="predicted"/>
<accession>A0A7J7MT89</accession>
<keyword evidence="3" id="KW-1185">Reference proteome</keyword>
<dbReference type="OrthoDB" id="1936908at2759"/>
<feature type="domain" description="Retrotransposon gag" evidence="1">
    <location>
        <begin position="11"/>
        <end position="77"/>
    </location>
</feature>
<reference evidence="2 3" key="1">
    <citation type="journal article" date="2020" name="IScience">
        <title>Genome Sequencing of the Endangered Kingdonia uniflora (Circaeasteraceae, Ranunculales) Reveals Potential Mechanisms of Evolutionary Specialization.</title>
        <authorList>
            <person name="Sun Y."/>
            <person name="Deng T."/>
            <person name="Zhang A."/>
            <person name="Moore M.J."/>
            <person name="Landis J.B."/>
            <person name="Lin N."/>
            <person name="Zhang H."/>
            <person name="Zhang X."/>
            <person name="Huang J."/>
            <person name="Zhang X."/>
            <person name="Sun H."/>
            <person name="Wang H."/>
        </authorList>
    </citation>
    <scope>NUCLEOTIDE SEQUENCE [LARGE SCALE GENOMIC DNA]</scope>
    <source>
        <strain evidence="2">TB1705</strain>
        <tissue evidence="2">Leaf</tissue>
    </source>
</reference>
<sequence length="263" mass="30598">MTKRNHGLTPLMTWAEFKVKFFEQYFPQSFQHQMTTKFYQLTQEELTISQYEAYFTELSPYVPAVVADEEFKVTKFYLFRLDAEAIRQGEGSGFRMLKSITGSILGMIGPQRPQPLFQLRGFRFQVLASLAEGNETILYDWRSNAQRPFYPHRFCSIALEEMSSRIDESNGCLEVNPEMKIRYGLFANPAGYRNSAVSNSNYGFSFMVVQIMEIQQRLIGFLKEFVLDLRICFHGCAKYGDSTTSDRIFDGTLYWIVTKREFS</sequence>
<evidence type="ECO:0000313" key="3">
    <source>
        <dbReference type="Proteomes" id="UP000541444"/>
    </source>
</evidence>
<dbReference type="Pfam" id="PF03732">
    <property type="entry name" value="Retrotrans_gag"/>
    <property type="match status" value="1"/>
</dbReference>
<comment type="caution">
    <text evidence="2">The sequence shown here is derived from an EMBL/GenBank/DDBJ whole genome shotgun (WGS) entry which is preliminary data.</text>
</comment>
<evidence type="ECO:0000313" key="2">
    <source>
        <dbReference type="EMBL" id="KAF6158054.1"/>
    </source>
</evidence>
<dbReference type="Proteomes" id="UP000541444">
    <property type="component" value="Unassembled WGS sequence"/>
</dbReference>
<gene>
    <name evidence="2" type="ORF">GIB67_014848</name>
</gene>
<name>A0A7J7MT89_9MAGN</name>
<organism evidence="2 3">
    <name type="scientific">Kingdonia uniflora</name>
    <dbReference type="NCBI Taxonomy" id="39325"/>
    <lineage>
        <taxon>Eukaryota</taxon>
        <taxon>Viridiplantae</taxon>
        <taxon>Streptophyta</taxon>
        <taxon>Embryophyta</taxon>
        <taxon>Tracheophyta</taxon>
        <taxon>Spermatophyta</taxon>
        <taxon>Magnoliopsida</taxon>
        <taxon>Ranunculales</taxon>
        <taxon>Circaeasteraceae</taxon>
        <taxon>Kingdonia</taxon>
    </lineage>
</organism>
<evidence type="ECO:0000259" key="1">
    <source>
        <dbReference type="Pfam" id="PF03732"/>
    </source>
</evidence>
<dbReference type="AlphaFoldDB" id="A0A7J7MT89"/>
<dbReference type="EMBL" id="JACGCM010001237">
    <property type="protein sequence ID" value="KAF6158054.1"/>
    <property type="molecule type" value="Genomic_DNA"/>
</dbReference>